<dbReference type="NCBIfam" id="TIGR02887">
    <property type="entry name" value="spore_ger_x_C"/>
    <property type="match status" value="1"/>
</dbReference>
<feature type="domain" description="Spore germination protein N-terminal" evidence="9">
    <location>
        <begin position="27"/>
        <end position="188"/>
    </location>
</feature>
<dbReference type="Gene3D" id="3.30.300.210">
    <property type="entry name" value="Nutrient germinant receptor protein C, domain 3"/>
    <property type="match status" value="1"/>
</dbReference>
<organism evidence="10 11">
    <name type="scientific">Neobacillus rhizophilus</name>
    <dbReference type="NCBI Taxonomy" id="2833579"/>
    <lineage>
        <taxon>Bacteria</taxon>
        <taxon>Bacillati</taxon>
        <taxon>Bacillota</taxon>
        <taxon>Bacilli</taxon>
        <taxon>Bacillales</taxon>
        <taxon>Bacillaceae</taxon>
        <taxon>Neobacillus</taxon>
    </lineage>
</organism>
<evidence type="ECO:0000256" key="5">
    <source>
        <dbReference type="ARBA" id="ARBA00023136"/>
    </source>
</evidence>
<dbReference type="InterPro" id="IPR038501">
    <property type="entry name" value="Spore_GerAC_C_sf"/>
</dbReference>
<accession>A0A942U4S6</accession>
<evidence type="ECO:0000259" key="9">
    <source>
        <dbReference type="Pfam" id="PF25198"/>
    </source>
</evidence>
<evidence type="ECO:0000313" key="11">
    <source>
        <dbReference type="Proteomes" id="UP000679749"/>
    </source>
</evidence>
<keyword evidence="11" id="KW-1185">Reference proteome</keyword>
<sequence length="359" mass="41249">MMKKAKAAAVILILFCAFGFGRVPKLILDDINMESAVGYDYVNKYIIKATSVLPIYKPDKSVGNETFTASDELSKETLKKINMASSRQMVNGKLEVALYSKELAKQGIGDLIDTLQRDPSISERLFLAVTDEEAERILSKRYGDRDTGIYLSMLIEQNMDVGLVPTYNLHQFLNTYYSKLSDPFLPLIGQKGKDIHIKGIALFKGDRYVKSLRQDHQFIFKALLQKVKQGTYKLRLRKHHFIAIENIHTKHNFHVENKKNKPEITIQLKVNGIIRETRGKKTNKKAVEHIKKLMEKQLETQGTEMIRSFQKLHIDPLGLGTQVRSRVRNFQDQKWLNQYPHIKVNLKAHVDILEKGVVD</sequence>
<feature type="domain" description="Spore germination GerAC-like C-terminal" evidence="8">
    <location>
        <begin position="198"/>
        <end position="356"/>
    </location>
</feature>
<evidence type="ECO:0000256" key="1">
    <source>
        <dbReference type="ARBA" id="ARBA00004635"/>
    </source>
</evidence>
<name>A0A942U4S6_9BACI</name>
<dbReference type="EMBL" id="JAGYPF010000002">
    <property type="protein sequence ID" value="MBS4212857.1"/>
    <property type="molecule type" value="Genomic_DNA"/>
</dbReference>
<comment type="subcellular location">
    <subcellularLocation>
        <location evidence="1">Membrane</location>
        <topology evidence="1">Lipid-anchor</topology>
    </subcellularLocation>
</comment>
<evidence type="ECO:0000313" key="10">
    <source>
        <dbReference type="EMBL" id="MBS4212857.1"/>
    </source>
</evidence>
<evidence type="ECO:0000259" key="8">
    <source>
        <dbReference type="Pfam" id="PF05504"/>
    </source>
</evidence>
<comment type="similarity">
    <text evidence="2">Belongs to the GerABKC lipoprotein family.</text>
</comment>
<keyword evidence="7" id="KW-0449">Lipoprotein</keyword>
<evidence type="ECO:0000256" key="7">
    <source>
        <dbReference type="ARBA" id="ARBA00023288"/>
    </source>
</evidence>
<comment type="caution">
    <text evidence="10">The sequence shown here is derived from an EMBL/GenBank/DDBJ whole genome shotgun (WGS) entry which is preliminary data.</text>
</comment>
<dbReference type="PANTHER" id="PTHR35789">
    <property type="entry name" value="SPORE GERMINATION PROTEIN B3"/>
    <property type="match status" value="1"/>
</dbReference>
<dbReference type="AlphaFoldDB" id="A0A942U4S6"/>
<dbReference type="InterPro" id="IPR046953">
    <property type="entry name" value="Spore_GerAC-like_C"/>
</dbReference>
<evidence type="ECO:0000256" key="6">
    <source>
        <dbReference type="ARBA" id="ARBA00023139"/>
    </source>
</evidence>
<protein>
    <submittedName>
        <fullName evidence="10">Ger(X)C family spore germination protein</fullName>
    </submittedName>
</protein>
<dbReference type="Proteomes" id="UP000679749">
    <property type="component" value="Unassembled WGS sequence"/>
</dbReference>
<dbReference type="RefSeq" id="WP_213117381.1">
    <property type="nucleotide sequence ID" value="NZ_JAGYPF010000002.1"/>
</dbReference>
<dbReference type="InterPro" id="IPR008844">
    <property type="entry name" value="Spore_GerAC-like"/>
</dbReference>
<evidence type="ECO:0000256" key="2">
    <source>
        <dbReference type="ARBA" id="ARBA00007886"/>
    </source>
</evidence>
<evidence type="ECO:0000256" key="3">
    <source>
        <dbReference type="ARBA" id="ARBA00022544"/>
    </source>
</evidence>
<dbReference type="InterPro" id="IPR057336">
    <property type="entry name" value="GerAC_N"/>
</dbReference>
<dbReference type="GO" id="GO:0009847">
    <property type="term" value="P:spore germination"/>
    <property type="evidence" value="ECO:0007669"/>
    <property type="project" value="InterPro"/>
</dbReference>
<keyword evidence="6" id="KW-0564">Palmitate</keyword>
<evidence type="ECO:0000256" key="4">
    <source>
        <dbReference type="ARBA" id="ARBA00022729"/>
    </source>
</evidence>
<dbReference type="Pfam" id="PF05504">
    <property type="entry name" value="Spore_GerAC"/>
    <property type="match status" value="1"/>
</dbReference>
<dbReference type="PANTHER" id="PTHR35789:SF1">
    <property type="entry name" value="SPORE GERMINATION PROTEIN B3"/>
    <property type="match status" value="1"/>
</dbReference>
<dbReference type="Pfam" id="PF25198">
    <property type="entry name" value="Spore_GerAC_N"/>
    <property type="match status" value="1"/>
</dbReference>
<dbReference type="GO" id="GO:0016020">
    <property type="term" value="C:membrane"/>
    <property type="evidence" value="ECO:0007669"/>
    <property type="project" value="UniProtKB-SubCell"/>
</dbReference>
<keyword evidence="5" id="KW-0472">Membrane</keyword>
<proteinExistence type="inferred from homology"/>
<gene>
    <name evidence="10" type="ORF">KHA99_10415</name>
</gene>
<keyword evidence="3" id="KW-0309">Germination</keyword>
<reference evidence="10" key="1">
    <citation type="submission" date="2021-05" db="EMBL/GenBank/DDBJ databases">
        <title>Novel Bacillus species.</title>
        <authorList>
            <person name="Liu G."/>
        </authorList>
    </citation>
    <scope>NUCLEOTIDE SEQUENCE</scope>
    <source>
        <strain evidence="10">FJAT-49825</strain>
    </source>
</reference>
<keyword evidence="4" id="KW-0732">Signal</keyword>